<dbReference type="STRING" id="1549855.AY555_08185"/>
<keyword evidence="2" id="KW-0808">Transferase</keyword>
<dbReference type="Gene3D" id="3.90.650.10">
    <property type="entry name" value="PurM-like C-terminal domain"/>
    <property type="match status" value="1"/>
</dbReference>
<dbReference type="EC" id="2.7.4.16" evidence="2"/>
<feature type="binding site" evidence="2">
    <location>
        <position position="268"/>
    </location>
    <ligand>
        <name>substrate</name>
    </ligand>
</feature>
<dbReference type="GO" id="GO:0005524">
    <property type="term" value="F:ATP binding"/>
    <property type="evidence" value="ECO:0007669"/>
    <property type="project" value="UniProtKB-UniRule"/>
</dbReference>
<evidence type="ECO:0000256" key="1">
    <source>
        <dbReference type="ARBA" id="ARBA00022977"/>
    </source>
</evidence>
<comment type="similarity">
    <text evidence="2">Belongs to the thiamine-monophosphate kinase family.</text>
</comment>
<dbReference type="KEGG" id="hjo:AY555_08185"/>
<feature type="binding site" evidence="2">
    <location>
        <position position="30"/>
    </location>
    <ligand>
        <name>Mg(2+)</name>
        <dbReference type="ChEBI" id="CHEBI:18420"/>
        <label>4</label>
    </ligand>
</feature>
<feature type="binding site" evidence="2">
    <location>
        <position position="30"/>
    </location>
    <ligand>
        <name>Mg(2+)</name>
        <dbReference type="ChEBI" id="CHEBI:18420"/>
        <label>3</label>
    </ligand>
</feature>
<dbReference type="HAMAP" id="MF_02128">
    <property type="entry name" value="TMP_kinase"/>
    <property type="match status" value="1"/>
</dbReference>
<keyword evidence="6" id="KW-1185">Reference proteome</keyword>
<feature type="binding site" evidence="2">
    <location>
        <position position="75"/>
    </location>
    <ligand>
        <name>Mg(2+)</name>
        <dbReference type="ChEBI" id="CHEBI:18420"/>
        <label>4</label>
    </ligand>
</feature>
<comment type="caution">
    <text evidence="2">Lacks conserved residue(s) required for the propagation of feature annotation.</text>
</comment>
<feature type="binding site" evidence="2">
    <location>
        <position position="320"/>
    </location>
    <ligand>
        <name>substrate</name>
    </ligand>
</feature>
<feature type="binding site" evidence="2">
    <location>
        <position position="47"/>
    </location>
    <ligand>
        <name>Mg(2+)</name>
        <dbReference type="ChEBI" id="CHEBI:18420"/>
        <label>2</label>
    </ligand>
</feature>
<feature type="binding site" evidence="2">
    <location>
        <position position="47"/>
    </location>
    <ligand>
        <name>Mg(2+)</name>
        <dbReference type="ChEBI" id="CHEBI:18420"/>
        <label>1</label>
    </ligand>
</feature>
<dbReference type="UniPathway" id="UPA00060">
    <property type="reaction ID" value="UER00142"/>
</dbReference>
<feature type="binding site" evidence="2">
    <location>
        <position position="218"/>
    </location>
    <ligand>
        <name>ATP</name>
        <dbReference type="ChEBI" id="CHEBI:30616"/>
    </ligand>
</feature>
<feature type="binding site" evidence="2">
    <location>
        <position position="75"/>
    </location>
    <ligand>
        <name>Mg(2+)</name>
        <dbReference type="ChEBI" id="CHEBI:18420"/>
        <label>2</label>
    </ligand>
</feature>
<evidence type="ECO:0000313" key="6">
    <source>
        <dbReference type="Proteomes" id="UP000076066"/>
    </source>
</evidence>
<feature type="binding site" evidence="2">
    <location>
        <position position="149"/>
    </location>
    <ligand>
        <name>ATP</name>
        <dbReference type="ChEBI" id="CHEBI:30616"/>
    </ligand>
</feature>
<comment type="pathway">
    <text evidence="2">Cofactor biosynthesis; thiamine diphosphate biosynthesis; thiamine diphosphate from thiamine phosphate: step 1/1.</text>
</comment>
<dbReference type="InterPro" id="IPR016188">
    <property type="entry name" value="PurM-like_N"/>
</dbReference>
<feature type="binding site" evidence="2">
    <location>
        <position position="123"/>
    </location>
    <ligand>
        <name>Mg(2+)</name>
        <dbReference type="ChEBI" id="CHEBI:18420"/>
        <label>1</label>
    </ligand>
</feature>
<name>A0A143DER1_9PROT</name>
<keyword evidence="1 2" id="KW-0784">Thiamine biosynthesis</keyword>
<dbReference type="Pfam" id="PF02769">
    <property type="entry name" value="AIRS_C"/>
    <property type="match status" value="1"/>
</dbReference>
<accession>A0A143DER1</accession>
<feature type="binding site" evidence="2">
    <location>
        <position position="54"/>
    </location>
    <ligand>
        <name>substrate</name>
    </ligand>
</feature>
<feature type="binding site" evidence="2">
    <location>
        <begin position="122"/>
        <end position="123"/>
    </location>
    <ligand>
        <name>ATP</name>
        <dbReference type="ChEBI" id="CHEBI:30616"/>
    </ligand>
</feature>
<dbReference type="SUPFAM" id="SSF55326">
    <property type="entry name" value="PurM N-terminal domain-like"/>
    <property type="match status" value="1"/>
</dbReference>
<dbReference type="PANTHER" id="PTHR30270">
    <property type="entry name" value="THIAMINE-MONOPHOSPHATE KINASE"/>
    <property type="match status" value="1"/>
</dbReference>
<evidence type="ECO:0000259" key="3">
    <source>
        <dbReference type="Pfam" id="PF00586"/>
    </source>
</evidence>
<organism evidence="5 6">
    <name type="scientific">Haematospirillum jordaniae</name>
    <dbReference type="NCBI Taxonomy" id="1549855"/>
    <lineage>
        <taxon>Bacteria</taxon>
        <taxon>Pseudomonadati</taxon>
        <taxon>Pseudomonadota</taxon>
        <taxon>Alphaproteobacteria</taxon>
        <taxon>Rhodospirillales</taxon>
        <taxon>Novispirillaceae</taxon>
        <taxon>Haematospirillum</taxon>
    </lineage>
</organism>
<feature type="binding site" evidence="2">
    <location>
        <position position="45"/>
    </location>
    <ligand>
        <name>Mg(2+)</name>
        <dbReference type="ChEBI" id="CHEBI:18420"/>
        <label>4</label>
    </ligand>
</feature>
<keyword evidence="2" id="KW-0067">ATP-binding</keyword>
<feature type="binding site" evidence="2">
    <location>
        <position position="75"/>
    </location>
    <ligand>
        <name>Mg(2+)</name>
        <dbReference type="ChEBI" id="CHEBI:18420"/>
        <label>3</label>
    </ligand>
</feature>
<evidence type="ECO:0000259" key="4">
    <source>
        <dbReference type="Pfam" id="PF02769"/>
    </source>
</evidence>
<keyword evidence="2" id="KW-0460">Magnesium</keyword>
<evidence type="ECO:0000256" key="2">
    <source>
        <dbReference type="HAMAP-Rule" id="MF_02128"/>
    </source>
</evidence>
<comment type="miscellaneous">
    <text evidence="2">Reaction mechanism of ThiL seems to utilize a direct, inline transfer of the gamma-phosphate of ATP to TMP rather than a phosphorylated enzyme intermediate.</text>
</comment>
<dbReference type="OrthoDB" id="9802811at2"/>
<dbReference type="Gene3D" id="3.30.1330.10">
    <property type="entry name" value="PurM-like, N-terminal domain"/>
    <property type="match status" value="1"/>
</dbReference>
<feature type="binding site" evidence="2">
    <location>
        <position position="219"/>
    </location>
    <ligand>
        <name>Mg(2+)</name>
        <dbReference type="ChEBI" id="CHEBI:18420"/>
        <label>5</label>
    </ligand>
</feature>
<dbReference type="NCBIfam" id="TIGR01379">
    <property type="entry name" value="thiL"/>
    <property type="match status" value="1"/>
</dbReference>
<gene>
    <name evidence="2" type="primary">thiL</name>
    <name evidence="5" type="ORF">AY555_08185</name>
</gene>
<dbReference type="AlphaFoldDB" id="A0A143DER1"/>
<dbReference type="GO" id="GO:0009030">
    <property type="term" value="F:thiamine-phosphate kinase activity"/>
    <property type="evidence" value="ECO:0007669"/>
    <property type="project" value="UniProtKB-UniRule"/>
</dbReference>
<dbReference type="PIRSF" id="PIRSF005303">
    <property type="entry name" value="Thiam_monoph_kin"/>
    <property type="match status" value="1"/>
</dbReference>
<dbReference type="InterPro" id="IPR036676">
    <property type="entry name" value="PurM-like_C_sf"/>
</dbReference>
<dbReference type="PANTHER" id="PTHR30270:SF0">
    <property type="entry name" value="THIAMINE-MONOPHOSPHATE KINASE"/>
    <property type="match status" value="1"/>
</dbReference>
<dbReference type="Proteomes" id="UP000076066">
    <property type="component" value="Chromosome"/>
</dbReference>
<comment type="function">
    <text evidence="2">Catalyzes the ATP-dependent phosphorylation of thiamine-monophosphate (TMP) to form thiamine-pyrophosphate (TPP), the active form of vitamin B1.</text>
</comment>
<feature type="domain" description="PurM-like N-terminal" evidence="3">
    <location>
        <begin position="29"/>
        <end position="141"/>
    </location>
</feature>
<comment type="catalytic activity">
    <reaction evidence="2">
        <text>thiamine phosphate + ATP = thiamine diphosphate + ADP</text>
        <dbReference type="Rhea" id="RHEA:15913"/>
        <dbReference type="ChEBI" id="CHEBI:30616"/>
        <dbReference type="ChEBI" id="CHEBI:37575"/>
        <dbReference type="ChEBI" id="CHEBI:58937"/>
        <dbReference type="ChEBI" id="CHEBI:456216"/>
        <dbReference type="EC" id="2.7.4.16"/>
    </reaction>
</comment>
<dbReference type="GeneID" id="53317134"/>
<dbReference type="InterPro" id="IPR010918">
    <property type="entry name" value="PurM-like_C_dom"/>
</dbReference>
<reference evidence="5 6" key="1">
    <citation type="submission" date="2016-02" db="EMBL/GenBank/DDBJ databases">
        <title>Complete Genome of H5569, the type strain of the newly described species Haematospirillium jordaniae.</title>
        <authorList>
            <person name="Nicholson A.C."/>
            <person name="Humrighouse B.W."/>
            <person name="Loparov V."/>
            <person name="McQuiston J.R."/>
        </authorList>
    </citation>
    <scope>NUCLEOTIDE SEQUENCE [LARGE SCALE GENOMIC DNA]</scope>
    <source>
        <strain evidence="5 6">H5569</strain>
    </source>
</reference>
<keyword evidence="2" id="KW-0479">Metal-binding</keyword>
<protein>
    <recommendedName>
        <fullName evidence="2">Thiamine-monophosphate kinase</fullName>
        <shortName evidence="2">TMP kinase</shortName>
        <shortName evidence="2">Thiamine-phosphate kinase</shortName>
        <ecNumber evidence="2">2.7.4.16</ecNumber>
    </recommendedName>
</protein>
<dbReference type="RefSeq" id="WP_066135488.1">
    <property type="nucleotide sequence ID" value="NZ_CP014525.1"/>
</dbReference>
<dbReference type="GO" id="GO:0000287">
    <property type="term" value="F:magnesium ion binding"/>
    <property type="evidence" value="ECO:0007669"/>
    <property type="project" value="UniProtKB-UniRule"/>
</dbReference>
<dbReference type="CDD" id="cd02194">
    <property type="entry name" value="ThiL"/>
    <property type="match status" value="1"/>
</dbReference>
<dbReference type="GO" id="GO:0009229">
    <property type="term" value="P:thiamine diphosphate biosynthetic process"/>
    <property type="evidence" value="ECO:0007669"/>
    <property type="project" value="UniProtKB-UniRule"/>
</dbReference>
<keyword evidence="2" id="KW-0547">Nucleotide-binding</keyword>
<evidence type="ECO:0000313" key="5">
    <source>
        <dbReference type="EMBL" id="AMW35156.1"/>
    </source>
</evidence>
<dbReference type="Pfam" id="PF00586">
    <property type="entry name" value="AIRS"/>
    <property type="match status" value="1"/>
</dbReference>
<feature type="binding site" evidence="2">
    <location>
        <position position="216"/>
    </location>
    <ligand>
        <name>Mg(2+)</name>
        <dbReference type="ChEBI" id="CHEBI:18420"/>
        <label>3</label>
    </ligand>
</feature>
<dbReference type="GO" id="GO:0009228">
    <property type="term" value="P:thiamine biosynthetic process"/>
    <property type="evidence" value="ECO:0007669"/>
    <property type="project" value="UniProtKB-KW"/>
</dbReference>
<sequence>MTARSEFQIIADLFAPLARSCPGAYGLLDDAAVVAVPAGRELVVTADALVSGVHFLPDDPYGCIARKVLRVNLSDLAAMGADPYGFLLTCAFPVDTPDSWLVDFARGLADDVALFGIPLLGGDTVATPGPASFTVTAMGTVASGKALRRGSAMPGDLIVVTGTIGDGALGLIAAQGEVGLCCDQVGKEFLVDRYCIPRPRLSVPAALSGGIRAAMDISDGLVQDLGHMCQLSGLRADITLADIPLSGPVHCCVTSNSSLYEAVMAGGDDYELLMAIDPAFDLPSEVDGVPLSVIGRFTEGNGCHVMGISGGTWQPKKTGFKHF</sequence>
<keyword evidence="2 5" id="KW-0418">Kinase</keyword>
<dbReference type="InterPro" id="IPR036921">
    <property type="entry name" value="PurM-like_N_sf"/>
</dbReference>
<dbReference type="EMBL" id="CP014525">
    <property type="protein sequence ID" value="AMW35156.1"/>
    <property type="molecule type" value="Genomic_DNA"/>
</dbReference>
<proteinExistence type="inferred from homology"/>
<dbReference type="InterPro" id="IPR006283">
    <property type="entry name" value="ThiL-like"/>
</dbReference>
<feature type="domain" description="PurM-like C-terminal" evidence="4">
    <location>
        <begin position="154"/>
        <end position="304"/>
    </location>
</feature>
<dbReference type="SUPFAM" id="SSF56042">
    <property type="entry name" value="PurM C-terminal domain-like"/>
    <property type="match status" value="1"/>
</dbReference>